<name>A0A367JC04_RHIST</name>
<dbReference type="STRING" id="4846.A0A367JC04"/>
<gene>
    <name evidence="2" type="ORF">CU098_002661</name>
</gene>
<dbReference type="EMBL" id="PJQM01003728">
    <property type="protein sequence ID" value="RCH87389.1"/>
    <property type="molecule type" value="Genomic_DNA"/>
</dbReference>
<proteinExistence type="predicted"/>
<feature type="non-terminal residue" evidence="2">
    <location>
        <position position="349"/>
    </location>
</feature>
<dbReference type="PANTHER" id="PTHR31605:SF0">
    <property type="entry name" value="GLYCEROL-3-PHOSPHATE O-ACYLTRANSFERASE 1"/>
    <property type="match status" value="1"/>
</dbReference>
<dbReference type="Pfam" id="PF01553">
    <property type="entry name" value="Acyltransferase"/>
    <property type="match status" value="1"/>
</dbReference>
<dbReference type="GO" id="GO:0016287">
    <property type="term" value="F:glycerone-phosphate O-acyltransferase activity"/>
    <property type="evidence" value="ECO:0007669"/>
    <property type="project" value="TreeGrafter"/>
</dbReference>
<dbReference type="GO" id="GO:0008654">
    <property type="term" value="P:phospholipid biosynthetic process"/>
    <property type="evidence" value="ECO:0007669"/>
    <property type="project" value="TreeGrafter"/>
</dbReference>
<dbReference type="AlphaFoldDB" id="A0A367JC04"/>
<dbReference type="Proteomes" id="UP000253551">
    <property type="component" value="Unassembled WGS sequence"/>
</dbReference>
<dbReference type="SMART" id="SM00563">
    <property type="entry name" value="PlsC"/>
    <property type="match status" value="1"/>
</dbReference>
<feature type="domain" description="Phospholipid/glycerol acyltransferase" evidence="1">
    <location>
        <begin position="7"/>
        <end position="210"/>
    </location>
</feature>
<evidence type="ECO:0000259" key="1">
    <source>
        <dbReference type="SMART" id="SM00563"/>
    </source>
</evidence>
<evidence type="ECO:0000313" key="3">
    <source>
        <dbReference type="Proteomes" id="UP000253551"/>
    </source>
</evidence>
<sequence length="349" mass="39468">MYHSVNHVSLLLHLTLISKFIDPGLVIISNPRSFSPLMAQASFKRKIIGIFARLLKAIPVTRSQDLVIKGTGKLIFSNKRVLNGQFTRFSHEISPGDHLLLSKKISIRVDQVLSDTQLKLKEELSEEAIFKLIQSGQFKIMPRVDQMVLFEKVNERLKLGECLVIFPEGGSHDRSEMLPLKAGFAMMALGAMAENEDLDLKIIPIGLNYFHPHRFRSRAVVSYGPPVLIRPEWIQAYQKGGQAKREAVALLLEAGYHGLKGVTINAPNHNMLTTIATARRLYKSKHKLTIDQVVDLNRRFLLGYKHFENDPGLLDLTERVKAYSNTLKYYGLCDHQVIKTQIPFSAAFL</sequence>
<protein>
    <recommendedName>
        <fullName evidence="1">Phospholipid/glycerol acyltransferase domain-containing protein</fullName>
    </recommendedName>
</protein>
<dbReference type="GO" id="GO:0004366">
    <property type="term" value="F:glycerol-3-phosphate O-acyltransferase activity"/>
    <property type="evidence" value="ECO:0007669"/>
    <property type="project" value="TreeGrafter"/>
</dbReference>
<organism evidence="2 3">
    <name type="scientific">Rhizopus stolonifer</name>
    <name type="common">Rhizopus nigricans</name>
    <dbReference type="NCBI Taxonomy" id="4846"/>
    <lineage>
        <taxon>Eukaryota</taxon>
        <taxon>Fungi</taxon>
        <taxon>Fungi incertae sedis</taxon>
        <taxon>Mucoromycota</taxon>
        <taxon>Mucoromycotina</taxon>
        <taxon>Mucoromycetes</taxon>
        <taxon>Mucorales</taxon>
        <taxon>Mucorineae</taxon>
        <taxon>Rhizopodaceae</taxon>
        <taxon>Rhizopus</taxon>
    </lineage>
</organism>
<dbReference type="InterPro" id="IPR052744">
    <property type="entry name" value="GPAT/DAPAT"/>
</dbReference>
<reference evidence="2 3" key="1">
    <citation type="journal article" date="2018" name="G3 (Bethesda)">
        <title>Phylogenetic and Phylogenomic Definition of Rhizopus Species.</title>
        <authorList>
            <person name="Gryganskyi A.P."/>
            <person name="Golan J."/>
            <person name="Dolatabadi S."/>
            <person name="Mondo S."/>
            <person name="Robb S."/>
            <person name="Idnurm A."/>
            <person name="Muszewska A."/>
            <person name="Steczkiewicz K."/>
            <person name="Masonjones S."/>
            <person name="Liao H.L."/>
            <person name="Gajdeczka M.T."/>
            <person name="Anike F."/>
            <person name="Vuek A."/>
            <person name="Anishchenko I.M."/>
            <person name="Voigt K."/>
            <person name="de Hoog G.S."/>
            <person name="Smith M.E."/>
            <person name="Heitman J."/>
            <person name="Vilgalys R."/>
            <person name="Stajich J.E."/>
        </authorList>
    </citation>
    <scope>NUCLEOTIDE SEQUENCE [LARGE SCALE GENOMIC DNA]</scope>
    <source>
        <strain evidence="2 3">LSU 92-RS-03</strain>
    </source>
</reference>
<accession>A0A367JC04</accession>
<keyword evidence="3" id="KW-1185">Reference proteome</keyword>
<dbReference type="PANTHER" id="PTHR31605">
    <property type="entry name" value="GLYCEROL-3-PHOSPHATE O-ACYLTRANSFERASE 1"/>
    <property type="match status" value="1"/>
</dbReference>
<evidence type="ECO:0000313" key="2">
    <source>
        <dbReference type="EMBL" id="RCH87389.1"/>
    </source>
</evidence>
<dbReference type="InterPro" id="IPR002123">
    <property type="entry name" value="Plipid/glycerol_acylTrfase"/>
</dbReference>
<dbReference type="SUPFAM" id="SSF69593">
    <property type="entry name" value="Glycerol-3-phosphate (1)-acyltransferase"/>
    <property type="match status" value="1"/>
</dbReference>
<dbReference type="OrthoDB" id="2427554at2759"/>
<comment type="caution">
    <text evidence="2">The sequence shown here is derived from an EMBL/GenBank/DDBJ whole genome shotgun (WGS) entry which is preliminary data.</text>
</comment>